<dbReference type="Proteomes" id="UP000005435">
    <property type="component" value="Chromosome"/>
</dbReference>
<dbReference type="InterPro" id="IPR027417">
    <property type="entry name" value="P-loop_NTPase"/>
</dbReference>
<reference evidence="1 2" key="2">
    <citation type="journal article" date="2012" name="Stand. Genomic Sci.">
        <title>Complete Genome Sequence of Clostridium clariflavum DSM 19732.</title>
        <authorList>
            <person name="Izquierdo J.A."/>
            <person name="Goodwin L."/>
            <person name="Davenport K.W."/>
            <person name="Teshima H."/>
            <person name="Bruce D."/>
            <person name="Detter C."/>
            <person name="Tapia R."/>
            <person name="Han S."/>
            <person name="Land M."/>
            <person name="Hauser L."/>
            <person name="Jeffries C.D."/>
            <person name="Han J."/>
            <person name="Pitluck S."/>
            <person name="Nolan M."/>
            <person name="Chen A."/>
            <person name="Huntemann M."/>
            <person name="Mavromatis K."/>
            <person name="Mikhailova N."/>
            <person name="Liolios K."/>
            <person name="Woyke T."/>
            <person name="Lynd L.R."/>
        </authorList>
    </citation>
    <scope>NUCLEOTIDE SEQUENCE [LARGE SCALE GENOMIC DNA]</scope>
    <source>
        <strain evidence="2">DSM 19732 / NBRC 101661 / EBR45</strain>
    </source>
</reference>
<dbReference type="KEGG" id="ccl:Clocl_0092"/>
<dbReference type="RefSeq" id="WP_014253485.1">
    <property type="nucleotide sequence ID" value="NC_016627.1"/>
</dbReference>
<dbReference type="AlphaFoldDB" id="G8LZI4"/>
<organism evidence="1 2">
    <name type="scientific">Acetivibrio clariflavus (strain DSM 19732 / NBRC 101661 / EBR45)</name>
    <name type="common">Clostridium clariflavum</name>
    <dbReference type="NCBI Taxonomy" id="720554"/>
    <lineage>
        <taxon>Bacteria</taxon>
        <taxon>Bacillati</taxon>
        <taxon>Bacillota</taxon>
        <taxon>Clostridia</taxon>
        <taxon>Eubacteriales</taxon>
        <taxon>Oscillospiraceae</taxon>
        <taxon>Acetivibrio</taxon>
    </lineage>
</organism>
<proteinExistence type="predicted"/>
<dbReference type="EMBL" id="CP003065">
    <property type="protein sequence ID" value="AEV66847.1"/>
    <property type="molecule type" value="Genomic_DNA"/>
</dbReference>
<evidence type="ECO:0008006" key="3">
    <source>
        <dbReference type="Google" id="ProtNLM"/>
    </source>
</evidence>
<dbReference type="STRING" id="720554.Clocl_0092"/>
<dbReference type="Pfam" id="PF10923">
    <property type="entry name" value="BrxC_BrxD"/>
    <property type="match status" value="1"/>
</dbReference>
<evidence type="ECO:0000313" key="1">
    <source>
        <dbReference type="EMBL" id="AEV66847.1"/>
    </source>
</evidence>
<dbReference type="Gene3D" id="3.40.50.300">
    <property type="entry name" value="P-loop containing nucleotide triphosphate hydrolases"/>
    <property type="match status" value="1"/>
</dbReference>
<keyword evidence="2" id="KW-1185">Reference proteome</keyword>
<dbReference type="SUPFAM" id="SSF52540">
    <property type="entry name" value="P-loop containing nucleoside triphosphate hydrolases"/>
    <property type="match status" value="1"/>
</dbReference>
<evidence type="ECO:0000313" key="2">
    <source>
        <dbReference type="Proteomes" id="UP000005435"/>
    </source>
</evidence>
<reference evidence="2" key="1">
    <citation type="submission" date="2011-12" db="EMBL/GenBank/DDBJ databases">
        <title>Complete sequence of Clostridium clariflavum DSM 19732.</title>
        <authorList>
            <consortium name="US DOE Joint Genome Institute"/>
            <person name="Lucas S."/>
            <person name="Han J."/>
            <person name="Lapidus A."/>
            <person name="Cheng J.-F."/>
            <person name="Goodwin L."/>
            <person name="Pitluck S."/>
            <person name="Peters L."/>
            <person name="Teshima H."/>
            <person name="Detter J.C."/>
            <person name="Han C."/>
            <person name="Tapia R."/>
            <person name="Land M."/>
            <person name="Hauser L."/>
            <person name="Kyrpides N."/>
            <person name="Ivanova N."/>
            <person name="Pagani I."/>
            <person name="Kitzmiller T."/>
            <person name="Lynd L."/>
            <person name="Izquierdo J."/>
            <person name="Woyke T."/>
        </authorList>
    </citation>
    <scope>NUCLEOTIDE SEQUENCE [LARGE SCALE GENOMIC DNA]</scope>
    <source>
        <strain evidence="2">DSM 19732 / NBRC 101661 / EBR45</strain>
    </source>
</reference>
<sequence>MQITELQASRVINALKIGVSPKKDLDILCVGRDLEIEEFDRCLNYVKESNGMVKFITGEYGTGKSFLLQFIGEMAKEKGFVVSKIQVDQGMKFNKLDDIYYAIMHNLSAKGIFNSESSFEDLFRRWIEKLKDDDAKAEKIKTVIEEIVQYNSAFAIAFTSYIRARINNDLELASISSAWIKGEKSLAAAAKARFNVKSAVDRTNALDFLRTFIKLLTLIGYSGLLVLVDEMELVVEERRDIRNSAYEILRTLIDLCASGELSNCMFVFAGTNQLFEDEERGIRTYSALQKRIVSDFDRRDSSLRDLRRPIVKIKGLGTEELFRLTKNIIFIHKQLYKWTPFLRDETIKEYVELTYRRFGNKLSGVNIREYLKKLVDILDLMEQNPGNNLLEKEVELLRMHNREVKPYVNKNLHDSYIENDSKDITLA</sequence>
<dbReference type="OrthoDB" id="9772976at2"/>
<dbReference type="InterPro" id="IPR021228">
    <property type="entry name" value="BrxD"/>
</dbReference>
<gene>
    <name evidence="1" type="ordered locus">Clocl_0092</name>
</gene>
<accession>G8LZI4</accession>
<name>G8LZI4_ACECE</name>
<dbReference type="HOGENOM" id="CLU_050343_0_0_9"/>
<protein>
    <recommendedName>
        <fullName evidence="3">ATP-binding protein</fullName>
    </recommendedName>
</protein>
<dbReference type="eggNOG" id="COG0468">
    <property type="taxonomic scope" value="Bacteria"/>
</dbReference>